<gene>
    <name evidence="2" type="ORF">E0F98_00060</name>
</gene>
<feature type="signal peptide" evidence="1">
    <location>
        <begin position="1"/>
        <end position="22"/>
    </location>
</feature>
<accession>A0A4R5CYV3</accession>
<dbReference type="RefSeq" id="WP_132108023.1">
    <property type="nucleotide sequence ID" value="NZ_SMFO01000001.1"/>
</dbReference>
<proteinExistence type="predicted"/>
<dbReference type="Proteomes" id="UP000294597">
    <property type="component" value="Unassembled WGS sequence"/>
</dbReference>
<organism evidence="2 3">
    <name type="scientific">Flavobacterium hiemivividum</name>
    <dbReference type="NCBI Taxonomy" id="2541734"/>
    <lineage>
        <taxon>Bacteria</taxon>
        <taxon>Pseudomonadati</taxon>
        <taxon>Bacteroidota</taxon>
        <taxon>Flavobacteriia</taxon>
        <taxon>Flavobacteriales</taxon>
        <taxon>Flavobacteriaceae</taxon>
        <taxon>Flavobacterium</taxon>
    </lineage>
</organism>
<evidence type="ECO:0000313" key="2">
    <source>
        <dbReference type="EMBL" id="TDE06059.1"/>
    </source>
</evidence>
<keyword evidence="1" id="KW-0732">Signal</keyword>
<dbReference type="EMBL" id="SMFO01000001">
    <property type="protein sequence ID" value="TDE06059.1"/>
    <property type="molecule type" value="Genomic_DNA"/>
</dbReference>
<name>A0A4R5CYV3_9FLAO</name>
<feature type="chain" id="PRO_5020365527" evidence="1">
    <location>
        <begin position="23"/>
        <end position="188"/>
    </location>
</feature>
<evidence type="ECO:0000313" key="3">
    <source>
        <dbReference type="Proteomes" id="UP000294597"/>
    </source>
</evidence>
<sequence>MNPSTKQIFYLILILISVSCISQTTTSPTAVLNSVLNKQYIESRKSFKGKLNPQQFQEIRSLIIKELNAEIPADKSILINYSQKAPNCLSLNINNISFAGFDRSIEISKRICKKYNTIDFFVFSEDEVNKEIYEEQKDFIKDSGFFFDNIFTLHENCKAFFILKPNGDFMKYYGEDYYSRVEYFLRRN</sequence>
<dbReference type="AlphaFoldDB" id="A0A4R5CYV3"/>
<protein>
    <submittedName>
        <fullName evidence="2">Uncharacterized protein</fullName>
    </submittedName>
</protein>
<reference evidence="2 3" key="1">
    <citation type="submission" date="2019-03" db="EMBL/GenBank/DDBJ databases">
        <title>Flavobacterium TSA-D2 sp. nov., isolated from arctic soil.</title>
        <authorList>
            <person name="Chaudhary D.K."/>
        </authorList>
    </citation>
    <scope>NUCLEOTIDE SEQUENCE [LARGE SCALE GENOMIC DNA]</scope>
    <source>
        <strain evidence="2 3">TSA-D2</strain>
    </source>
</reference>
<evidence type="ECO:0000256" key="1">
    <source>
        <dbReference type="SAM" id="SignalP"/>
    </source>
</evidence>
<dbReference type="PROSITE" id="PS51257">
    <property type="entry name" value="PROKAR_LIPOPROTEIN"/>
    <property type="match status" value="1"/>
</dbReference>
<comment type="caution">
    <text evidence="2">The sequence shown here is derived from an EMBL/GenBank/DDBJ whole genome shotgun (WGS) entry which is preliminary data.</text>
</comment>
<keyword evidence="3" id="KW-1185">Reference proteome</keyword>